<gene>
    <name evidence="1" type="ORF">VL20_2526</name>
</gene>
<dbReference type="AlphaFoldDB" id="A0A0K1S0F2"/>
<reference evidence="1 2" key="1">
    <citation type="journal article" date="2016" name="Stand. Genomic Sci.">
        <title>Complete genome sequence and genomic characterization of Microcystis panniformis FACHB 1757 by third-generation sequencing.</title>
        <authorList>
            <person name="Zhang J.Y."/>
            <person name="Guan R."/>
            <person name="Zhang H.J."/>
            <person name="Li H."/>
            <person name="Xiao P."/>
            <person name="Yu G.L."/>
            <person name="Du L."/>
            <person name="Cao D.M."/>
            <person name="Zhu B.C."/>
            <person name="Li R.H."/>
            <person name="Lu Z.H."/>
        </authorList>
    </citation>
    <scope>NUCLEOTIDE SEQUENCE [LARGE SCALE GENOMIC DNA]</scope>
    <source>
        <strain evidence="1 2">FACHB-1757</strain>
    </source>
</reference>
<accession>A0A0K1S0F2</accession>
<sequence length="45" mass="4987">MKEAAAKRWCNAINTDGKHGHWQYFLTGLSKVKEGIDQALTSSPP</sequence>
<dbReference type="KEGG" id="mpk:VL20_2526"/>
<dbReference type="Proteomes" id="UP000068167">
    <property type="component" value="Chromosome"/>
</dbReference>
<evidence type="ECO:0008006" key="3">
    <source>
        <dbReference type="Google" id="ProtNLM"/>
    </source>
</evidence>
<protein>
    <recommendedName>
        <fullName evidence="3">Mobile element protein</fullName>
    </recommendedName>
</protein>
<evidence type="ECO:0000313" key="2">
    <source>
        <dbReference type="Proteomes" id="UP000068167"/>
    </source>
</evidence>
<organism evidence="1 2">
    <name type="scientific">Microcystis panniformis FACHB-1757</name>
    <dbReference type="NCBI Taxonomy" id="1638788"/>
    <lineage>
        <taxon>Bacteria</taxon>
        <taxon>Bacillati</taxon>
        <taxon>Cyanobacteriota</taxon>
        <taxon>Cyanophyceae</taxon>
        <taxon>Oscillatoriophycideae</taxon>
        <taxon>Chroococcales</taxon>
        <taxon>Microcystaceae</taxon>
        <taxon>Microcystis</taxon>
    </lineage>
</organism>
<dbReference type="EMBL" id="CP011339">
    <property type="protein sequence ID" value="AKV67609.1"/>
    <property type="molecule type" value="Genomic_DNA"/>
</dbReference>
<name>A0A0K1S0F2_9CHRO</name>
<proteinExistence type="predicted"/>
<keyword evidence="2" id="KW-1185">Reference proteome</keyword>
<dbReference type="PATRIC" id="fig|1638788.3.peg.2538"/>
<evidence type="ECO:0000313" key="1">
    <source>
        <dbReference type="EMBL" id="AKV67609.1"/>
    </source>
</evidence>